<dbReference type="eggNOG" id="ENOG5033A01">
    <property type="taxonomic scope" value="Bacteria"/>
</dbReference>
<dbReference type="AlphaFoldDB" id="B8HSH1"/>
<accession>B8HSH1</accession>
<gene>
    <name evidence="1" type="ordered locus">Cyan7425_3634</name>
</gene>
<name>B8HSH1_CYAP4</name>
<proteinExistence type="predicted"/>
<reference evidence="1" key="1">
    <citation type="submission" date="2009-01" db="EMBL/GenBank/DDBJ databases">
        <title>Complete sequence of chromosome Cyanothece sp. PCC 7425.</title>
        <authorList>
            <consortium name="US DOE Joint Genome Institute"/>
            <person name="Lucas S."/>
            <person name="Copeland A."/>
            <person name="Lapidus A."/>
            <person name="Glavina del Rio T."/>
            <person name="Dalin E."/>
            <person name="Tice H."/>
            <person name="Bruce D."/>
            <person name="Goodwin L."/>
            <person name="Pitluck S."/>
            <person name="Sims D."/>
            <person name="Meineke L."/>
            <person name="Brettin T."/>
            <person name="Detter J.C."/>
            <person name="Han C."/>
            <person name="Larimer F."/>
            <person name="Land M."/>
            <person name="Hauser L."/>
            <person name="Kyrpides N."/>
            <person name="Ovchinnikova G."/>
            <person name="Liberton M."/>
            <person name="Stoeckel J."/>
            <person name="Banerjee A."/>
            <person name="Singh A."/>
            <person name="Page L."/>
            <person name="Sato H."/>
            <person name="Zhao L."/>
            <person name="Sherman L."/>
            <person name="Pakrasi H."/>
            <person name="Richardson P."/>
        </authorList>
    </citation>
    <scope>NUCLEOTIDE SEQUENCE</scope>
    <source>
        <strain evidence="1">PCC 7425</strain>
    </source>
</reference>
<dbReference type="KEGG" id="cyn:Cyan7425_3634"/>
<dbReference type="HOGENOM" id="CLU_175491_0_0_3"/>
<dbReference type="EMBL" id="CP001344">
    <property type="protein sequence ID" value="ACL45954.1"/>
    <property type="molecule type" value="Genomic_DNA"/>
</dbReference>
<protein>
    <submittedName>
        <fullName evidence="1">Uncharacterized protein</fullName>
    </submittedName>
</protein>
<evidence type="ECO:0000313" key="1">
    <source>
        <dbReference type="EMBL" id="ACL45954.1"/>
    </source>
</evidence>
<dbReference type="STRING" id="395961.Cyan7425_3634"/>
<sequence length="89" mass="9974">MFPFPLETKTMEIEYPNASPPTAADQQVLEKLKQVVEQALADGKVSRDEMARIKAVLYSNGKVTVQELTLVKKMVRDLLGDAALEHDWS</sequence>
<organism evidence="1">
    <name type="scientific">Cyanothece sp. (strain PCC 7425 / ATCC 29141)</name>
    <dbReference type="NCBI Taxonomy" id="395961"/>
    <lineage>
        <taxon>Bacteria</taxon>
        <taxon>Bacillati</taxon>
        <taxon>Cyanobacteriota</taxon>
        <taxon>Cyanophyceae</taxon>
        <taxon>Gomontiellales</taxon>
        <taxon>Cyanothecaceae</taxon>
        <taxon>Cyanothece</taxon>
    </lineage>
</organism>